<protein>
    <submittedName>
        <fullName evidence="1">Uncharacterized protein</fullName>
    </submittedName>
</protein>
<name>A0ACB9EPX2_9ASTR</name>
<evidence type="ECO:0000313" key="1">
    <source>
        <dbReference type="EMBL" id="KAI3760909.1"/>
    </source>
</evidence>
<reference evidence="2" key="1">
    <citation type="journal article" date="2022" name="Mol. Ecol. Resour.">
        <title>The genomes of chicory, endive, great burdock and yacon provide insights into Asteraceae palaeo-polyploidization history and plant inulin production.</title>
        <authorList>
            <person name="Fan W."/>
            <person name="Wang S."/>
            <person name="Wang H."/>
            <person name="Wang A."/>
            <person name="Jiang F."/>
            <person name="Liu H."/>
            <person name="Zhao H."/>
            <person name="Xu D."/>
            <person name="Zhang Y."/>
        </authorList>
    </citation>
    <scope>NUCLEOTIDE SEQUENCE [LARGE SCALE GENOMIC DNA]</scope>
    <source>
        <strain evidence="2">cv. Yunnan</strain>
    </source>
</reference>
<keyword evidence="2" id="KW-1185">Reference proteome</keyword>
<reference evidence="1 2" key="2">
    <citation type="journal article" date="2022" name="Mol. Ecol. Resour.">
        <title>The genomes of chicory, endive, great burdock and yacon provide insights into Asteraceae paleo-polyploidization history and plant inulin production.</title>
        <authorList>
            <person name="Fan W."/>
            <person name="Wang S."/>
            <person name="Wang H."/>
            <person name="Wang A."/>
            <person name="Jiang F."/>
            <person name="Liu H."/>
            <person name="Zhao H."/>
            <person name="Xu D."/>
            <person name="Zhang Y."/>
        </authorList>
    </citation>
    <scope>NUCLEOTIDE SEQUENCE [LARGE SCALE GENOMIC DNA]</scope>
    <source>
        <strain evidence="2">cv. Yunnan</strain>
        <tissue evidence="1">Leaves</tissue>
    </source>
</reference>
<proteinExistence type="predicted"/>
<organism evidence="1 2">
    <name type="scientific">Smallanthus sonchifolius</name>
    <dbReference type="NCBI Taxonomy" id="185202"/>
    <lineage>
        <taxon>Eukaryota</taxon>
        <taxon>Viridiplantae</taxon>
        <taxon>Streptophyta</taxon>
        <taxon>Embryophyta</taxon>
        <taxon>Tracheophyta</taxon>
        <taxon>Spermatophyta</taxon>
        <taxon>Magnoliopsida</taxon>
        <taxon>eudicotyledons</taxon>
        <taxon>Gunneridae</taxon>
        <taxon>Pentapetalae</taxon>
        <taxon>asterids</taxon>
        <taxon>campanulids</taxon>
        <taxon>Asterales</taxon>
        <taxon>Asteraceae</taxon>
        <taxon>Asteroideae</taxon>
        <taxon>Heliantheae alliance</taxon>
        <taxon>Millerieae</taxon>
        <taxon>Smallanthus</taxon>
    </lineage>
</organism>
<gene>
    <name evidence="1" type="ORF">L1987_51311</name>
</gene>
<dbReference type="EMBL" id="CM042034">
    <property type="protein sequence ID" value="KAI3760909.1"/>
    <property type="molecule type" value="Genomic_DNA"/>
</dbReference>
<dbReference type="Proteomes" id="UP001056120">
    <property type="component" value="Linkage Group LG17"/>
</dbReference>
<comment type="caution">
    <text evidence="1">The sequence shown here is derived from an EMBL/GenBank/DDBJ whole genome shotgun (WGS) entry which is preliminary data.</text>
</comment>
<evidence type="ECO:0000313" key="2">
    <source>
        <dbReference type="Proteomes" id="UP001056120"/>
    </source>
</evidence>
<sequence>MANSATEPFPRDIQKNPLRNLEMVTKNAYEVALQAVLLELLKAVASETKRTAKFRTLLKRLDKTLRNIEQVLYGNGRLARVLDRPEKETKLFIFYVENAKEVVLKCSRIKCWNVYKKFVHANKLIRLDNELLRFFQVELQDNVSTRLRNLSLEDGVGQVLSIVTKRAGGFSISSSVPGLPDVIVGLDFHLEELKRMLLKEDNKVVTVSAPGGCGKTTLAKMLCHDSEIKGIFGDNIFYVTVSRTTSLKTVVQNLFRHHLHVNKCEFQTDEEAKNELQKTLRQMGSQKILLVLDDVWSESESLIEDLKFPIPGYTILVTSRFLFSRVGSTYELSLLNDEDARTLLCHLAFPCDGIHINVPDDIVSKMVKCCKGFPLALTVIGASLRNQDVLKWSTTLQKWSEGHSIFDSNDQLLLSLQASVDALKDLPLARDCFLDLGSFPEDEKISASALMDMRVELHNLDKEGMYTIENLVELSSRNLLSLVLARKDASELEGYCNEHYVTQHDLLRELAIYLSSQEPIGKRKRLFIEIHGNDIPAWWSEGTQQPIDARFLSISTDETFSSVWYDLKAPEVQALVLNIRSKRYTLPPFIEKFNELKVLNITSYGIYPTELHELPLISSLSNLRRLRLEHISLSPSIQSIFELKNLQKLSLILCESGNALESCTVDPSMPSNLIELEIESCYDLKEVPAGICSLAHLEKLSITNCHELEALPKGLGSLSNLEILRLHSCTRLTELPESIEYLHSLIFLDISDCLSINSLPDQFGELIGLRVLKMSGCHGLEELPDSVTKLTLLENVICDEETSYLWSYYESDLCDLKINVVEDDRLANFMKIVGKLFE</sequence>
<accession>A0ACB9EPX2</accession>